<gene>
    <name evidence="4" type="ORF">Vretifemale_16769</name>
    <name evidence="5" type="ORF">Vretimale_16948</name>
</gene>
<dbReference type="Pfam" id="PF13877">
    <property type="entry name" value="RPAP3_C"/>
    <property type="match status" value="1"/>
</dbReference>
<dbReference type="EMBL" id="BNCQ01000052">
    <property type="protein sequence ID" value="GIM13879.1"/>
    <property type="molecule type" value="Genomic_DNA"/>
</dbReference>
<keyword evidence="7" id="KW-1185">Reference proteome</keyword>
<evidence type="ECO:0000256" key="1">
    <source>
        <dbReference type="PROSITE-ProRule" id="PRU00339"/>
    </source>
</evidence>
<feature type="domain" description="RNA-polymerase II-associated protein 3-like C-terminal" evidence="3">
    <location>
        <begin position="540"/>
        <end position="657"/>
    </location>
</feature>
<feature type="region of interest" description="Disordered" evidence="2">
    <location>
        <begin position="352"/>
        <end position="444"/>
    </location>
</feature>
<reference evidence="5" key="1">
    <citation type="journal article" date="2021" name="Proc. Natl. Acad. Sci. U.S.A.">
        <title>Three genomes in the algal genus Volvox reveal the fate of a haploid sex-determining region after a transition to homothallism.</title>
        <authorList>
            <person name="Yamamoto K."/>
            <person name="Hamaji T."/>
            <person name="Kawai-Toyooka H."/>
            <person name="Matsuzaki R."/>
            <person name="Takahashi F."/>
            <person name="Nishimura Y."/>
            <person name="Kawachi M."/>
            <person name="Noguchi H."/>
            <person name="Minakuchi Y."/>
            <person name="Umen J.G."/>
            <person name="Toyoda A."/>
            <person name="Nozaki H."/>
        </authorList>
    </citation>
    <scope>NUCLEOTIDE SEQUENCE</scope>
    <source>
        <strain evidence="5">NIES-3785</strain>
        <strain evidence="4">NIES-3786</strain>
    </source>
</reference>
<protein>
    <recommendedName>
        <fullName evidence="3">RNA-polymerase II-associated protein 3-like C-terminal domain-containing protein</fullName>
    </recommendedName>
</protein>
<feature type="region of interest" description="Disordered" evidence="2">
    <location>
        <begin position="123"/>
        <end position="244"/>
    </location>
</feature>
<feature type="repeat" description="TPR" evidence="1">
    <location>
        <begin position="253"/>
        <end position="286"/>
    </location>
</feature>
<dbReference type="SUPFAM" id="SSF48452">
    <property type="entry name" value="TPR-like"/>
    <property type="match status" value="1"/>
</dbReference>
<feature type="region of interest" description="Disordered" evidence="2">
    <location>
        <begin position="480"/>
        <end position="506"/>
    </location>
</feature>
<comment type="caution">
    <text evidence="5">The sequence shown here is derived from an EMBL/GenBank/DDBJ whole genome shotgun (WGS) entry which is preliminary data.</text>
</comment>
<evidence type="ECO:0000259" key="3">
    <source>
        <dbReference type="Pfam" id="PF13877"/>
    </source>
</evidence>
<feature type="region of interest" description="Disordered" evidence="2">
    <location>
        <begin position="36"/>
        <end position="105"/>
    </location>
</feature>
<dbReference type="SMART" id="SM00028">
    <property type="entry name" value="TPR"/>
    <property type="match status" value="3"/>
</dbReference>
<proteinExistence type="predicted"/>
<dbReference type="InterPro" id="IPR011990">
    <property type="entry name" value="TPR-like_helical_dom_sf"/>
</dbReference>
<evidence type="ECO:0000313" key="6">
    <source>
        <dbReference type="Proteomes" id="UP000722791"/>
    </source>
</evidence>
<evidence type="ECO:0000313" key="7">
    <source>
        <dbReference type="Proteomes" id="UP000747110"/>
    </source>
</evidence>
<dbReference type="Gene3D" id="1.25.40.10">
    <property type="entry name" value="Tetratricopeptide repeat domain"/>
    <property type="match status" value="1"/>
</dbReference>
<accession>A0A8J4GV32</accession>
<dbReference type="PROSITE" id="PS50005">
    <property type="entry name" value="TPR"/>
    <property type="match status" value="2"/>
</dbReference>
<dbReference type="AlphaFoldDB" id="A0A8J4GV32"/>
<dbReference type="Proteomes" id="UP000747110">
    <property type="component" value="Unassembled WGS sequence"/>
</dbReference>
<organism evidence="5 6">
    <name type="scientific">Volvox reticuliferus</name>
    <dbReference type="NCBI Taxonomy" id="1737510"/>
    <lineage>
        <taxon>Eukaryota</taxon>
        <taxon>Viridiplantae</taxon>
        <taxon>Chlorophyta</taxon>
        <taxon>core chlorophytes</taxon>
        <taxon>Chlorophyceae</taxon>
        <taxon>CS clade</taxon>
        <taxon>Chlamydomonadales</taxon>
        <taxon>Volvocaceae</taxon>
        <taxon>Volvox</taxon>
    </lineage>
</organism>
<dbReference type="EMBL" id="BNCP01000047">
    <property type="protein sequence ID" value="GIL88838.1"/>
    <property type="molecule type" value="Genomic_DNA"/>
</dbReference>
<feature type="compositionally biased region" description="Low complexity" evidence="2">
    <location>
        <begin position="684"/>
        <end position="695"/>
    </location>
</feature>
<dbReference type="PANTHER" id="PTHR47329">
    <property type="entry name" value="OS05G0129900 PROTEIN"/>
    <property type="match status" value="1"/>
</dbReference>
<dbReference type="PANTHER" id="PTHR47329:SF1">
    <property type="entry name" value="OS05G0129900 PROTEIN"/>
    <property type="match status" value="1"/>
</dbReference>
<name>A0A8J4GV32_9CHLO</name>
<feature type="compositionally biased region" description="Low complexity" evidence="2">
    <location>
        <begin position="164"/>
        <end position="176"/>
    </location>
</feature>
<feature type="compositionally biased region" description="Pro residues" evidence="2">
    <location>
        <begin position="388"/>
        <end position="401"/>
    </location>
</feature>
<feature type="repeat" description="TPR" evidence="1">
    <location>
        <begin position="320"/>
        <end position="353"/>
    </location>
</feature>
<feature type="compositionally biased region" description="Low complexity" evidence="2">
    <location>
        <begin position="402"/>
        <end position="414"/>
    </location>
</feature>
<dbReference type="OrthoDB" id="629492at2759"/>
<feature type="compositionally biased region" description="Basic and acidic residues" evidence="2">
    <location>
        <begin position="352"/>
        <end position="373"/>
    </location>
</feature>
<feature type="region of interest" description="Disordered" evidence="2">
    <location>
        <begin position="675"/>
        <end position="697"/>
    </location>
</feature>
<dbReference type="Proteomes" id="UP000722791">
    <property type="component" value="Unassembled WGS sequence"/>
</dbReference>
<sequence length="709" mass="73713">MDIQFQVRQNAMEMQEYMKELFDWQKSIKKKERTLVASMGAADSQSSTTPAPRGRASGAVAPPPADLMQPALGPKGPAEASKPPPAPPKAKQPDPSADDKKNAAAHTYTSYRKWDKFDIDAALASDDDEPGPSSKIQDLNAGGASKASGIGPRSIDPVAPTRGASPYSAPVAPAPSTHSFTPASSKEGISITARDPKTTGPTEDLLKPVATTRISKPAANGSSTTAQQDKAPGAPAAAPPMLPPIRNTQPTTADAWRARGNDLFKAGEYESAYECYSRSIGMEPTCLGHANRAMALLKLRRWQEAVEDCTRAIGLDPTYVKAYQRRAAAHRQLGASLEAARDWEQALRLEPENRATAADRDASVEQLLSERKLQPPSRRTAVPVSWVLPPPPPPPPPPSQQEPPQQQQQQGQEQHAPAVRGIGPASPMQRPPPSKTALPASITGGSVGMGTEAVEGRAVAAVSDSSSSVQLPAAVAPSCQPLLPPSQQQEAVATAGASPVTPGGAATGTRGVASATAATAAATAAVGGSGGASGAMKNVPRTSVEFEAAWRSMAGDLRRQAAYLAAIPPASLPSIFKNSLTAPVLASLVRCLLAGMMPLEAVPATDVSPTSISMSMTSESQSASGAVSPAQGVALLEGLTRVARFDLMVMSVPSKERQELRAGWEGVLLGLRSREGNGEGGVGASSPAPDADGPPVIESLEALRRKYRI</sequence>
<evidence type="ECO:0000256" key="2">
    <source>
        <dbReference type="SAM" id="MobiDB-lite"/>
    </source>
</evidence>
<dbReference type="InterPro" id="IPR019734">
    <property type="entry name" value="TPR_rpt"/>
</dbReference>
<evidence type="ECO:0000313" key="5">
    <source>
        <dbReference type="EMBL" id="GIM13879.1"/>
    </source>
</evidence>
<dbReference type="InterPro" id="IPR025986">
    <property type="entry name" value="RPAP3-like_C"/>
</dbReference>
<evidence type="ECO:0000313" key="4">
    <source>
        <dbReference type="EMBL" id="GIL88838.1"/>
    </source>
</evidence>
<keyword evidence="1" id="KW-0802">TPR repeat</keyword>